<dbReference type="Gene3D" id="1.20.1640.10">
    <property type="entry name" value="Multidrug efflux transporter AcrB transmembrane domain"/>
    <property type="match status" value="2"/>
</dbReference>
<feature type="transmembrane region" description="Helical" evidence="8">
    <location>
        <begin position="654"/>
        <end position="677"/>
    </location>
</feature>
<feature type="region of interest" description="Disordered" evidence="7">
    <location>
        <begin position="1"/>
        <end position="22"/>
    </location>
</feature>
<feature type="transmembrane region" description="Helical" evidence="8">
    <location>
        <begin position="605"/>
        <end position="627"/>
    </location>
</feature>
<proteinExistence type="inferred from homology"/>
<dbReference type="InterPro" id="IPR000731">
    <property type="entry name" value="SSD"/>
</dbReference>
<feature type="transmembrane region" description="Helical" evidence="8">
    <location>
        <begin position="244"/>
        <end position="265"/>
    </location>
</feature>
<evidence type="ECO:0000256" key="3">
    <source>
        <dbReference type="ARBA" id="ARBA00022475"/>
    </source>
</evidence>
<keyword evidence="11" id="KW-1185">Reference proteome</keyword>
<feature type="compositionally biased region" description="Basic residues" evidence="7">
    <location>
        <begin position="730"/>
        <end position="740"/>
    </location>
</feature>
<evidence type="ECO:0000313" key="10">
    <source>
        <dbReference type="EMBL" id="GHF30921.1"/>
    </source>
</evidence>
<organism evidence="10 11">
    <name type="scientific">Streptomyces mashuensis</name>
    <dbReference type="NCBI Taxonomy" id="33904"/>
    <lineage>
        <taxon>Bacteria</taxon>
        <taxon>Bacillati</taxon>
        <taxon>Actinomycetota</taxon>
        <taxon>Actinomycetes</taxon>
        <taxon>Kitasatosporales</taxon>
        <taxon>Streptomycetaceae</taxon>
        <taxon>Streptomyces</taxon>
    </lineage>
</organism>
<evidence type="ECO:0000256" key="8">
    <source>
        <dbReference type="SAM" id="Phobius"/>
    </source>
</evidence>
<evidence type="ECO:0000259" key="9">
    <source>
        <dbReference type="PROSITE" id="PS50156"/>
    </source>
</evidence>
<comment type="caution">
    <text evidence="10">The sequence shown here is derived from an EMBL/GenBank/DDBJ whole genome shotgun (WGS) entry which is preliminary data.</text>
</comment>
<evidence type="ECO:0000256" key="1">
    <source>
        <dbReference type="ARBA" id="ARBA00004651"/>
    </source>
</evidence>
<dbReference type="InterPro" id="IPR050545">
    <property type="entry name" value="Mycobact_MmpL"/>
</dbReference>
<evidence type="ECO:0000256" key="5">
    <source>
        <dbReference type="ARBA" id="ARBA00022989"/>
    </source>
</evidence>
<keyword evidence="5 8" id="KW-1133">Transmembrane helix</keyword>
<dbReference type="EMBL" id="BNBD01000001">
    <property type="protein sequence ID" value="GHF30921.1"/>
    <property type="molecule type" value="Genomic_DNA"/>
</dbReference>
<evidence type="ECO:0000313" key="11">
    <source>
        <dbReference type="Proteomes" id="UP000638313"/>
    </source>
</evidence>
<evidence type="ECO:0000256" key="7">
    <source>
        <dbReference type="SAM" id="MobiDB-lite"/>
    </source>
</evidence>
<dbReference type="AlphaFoldDB" id="A0A919EAR8"/>
<dbReference type="InterPro" id="IPR004869">
    <property type="entry name" value="MMPL_dom"/>
</dbReference>
<gene>
    <name evidence="10" type="ORF">GCM10010218_10310</name>
</gene>
<comment type="similarity">
    <text evidence="2">Belongs to the resistance-nodulation-cell division (RND) (TC 2.A.6) family. MmpL subfamily.</text>
</comment>
<reference evidence="10" key="1">
    <citation type="journal article" date="2014" name="Int. J. Syst. Evol. Microbiol.">
        <title>Complete genome sequence of Corynebacterium casei LMG S-19264T (=DSM 44701T), isolated from a smear-ripened cheese.</title>
        <authorList>
            <consortium name="US DOE Joint Genome Institute (JGI-PGF)"/>
            <person name="Walter F."/>
            <person name="Albersmeier A."/>
            <person name="Kalinowski J."/>
            <person name="Ruckert C."/>
        </authorList>
    </citation>
    <scope>NUCLEOTIDE SEQUENCE</scope>
    <source>
        <strain evidence="10">JCM 4059</strain>
    </source>
</reference>
<evidence type="ECO:0000256" key="4">
    <source>
        <dbReference type="ARBA" id="ARBA00022692"/>
    </source>
</evidence>
<feature type="transmembrane region" description="Helical" evidence="8">
    <location>
        <begin position="683"/>
        <end position="704"/>
    </location>
</feature>
<reference evidence="10" key="2">
    <citation type="submission" date="2020-09" db="EMBL/GenBank/DDBJ databases">
        <authorList>
            <person name="Sun Q."/>
            <person name="Ohkuma M."/>
        </authorList>
    </citation>
    <scope>NUCLEOTIDE SEQUENCE</scope>
    <source>
        <strain evidence="10">JCM 4059</strain>
    </source>
</reference>
<feature type="transmembrane region" description="Helical" evidence="8">
    <location>
        <begin position="387"/>
        <end position="406"/>
    </location>
</feature>
<dbReference type="RefSeq" id="WP_190128121.1">
    <property type="nucleotide sequence ID" value="NZ_BNBD01000001.1"/>
</dbReference>
<dbReference type="GO" id="GO:0005886">
    <property type="term" value="C:plasma membrane"/>
    <property type="evidence" value="ECO:0007669"/>
    <property type="project" value="UniProtKB-SubCell"/>
</dbReference>
<dbReference type="Pfam" id="PF03176">
    <property type="entry name" value="MMPL"/>
    <property type="match status" value="2"/>
</dbReference>
<accession>A0A919EAR8</accession>
<feature type="transmembrane region" description="Helical" evidence="8">
    <location>
        <begin position="293"/>
        <end position="315"/>
    </location>
</feature>
<evidence type="ECO:0000256" key="2">
    <source>
        <dbReference type="ARBA" id="ARBA00010157"/>
    </source>
</evidence>
<name>A0A919EAR8_9ACTN</name>
<feature type="region of interest" description="Disordered" evidence="7">
    <location>
        <begin position="728"/>
        <end position="763"/>
    </location>
</feature>
<keyword evidence="4 8" id="KW-0812">Transmembrane</keyword>
<protein>
    <submittedName>
        <fullName evidence="10">Membrane protein</fullName>
    </submittedName>
</protein>
<feature type="transmembrane region" description="Helical" evidence="8">
    <location>
        <begin position="201"/>
        <end position="232"/>
    </location>
</feature>
<feature type="transmembrane region" description="Helical" evidence="8">
    <location>
        <begin position="564"/>
        <end position="585"/>
    </location>
</feature>
<feature type="domain" description="SSD" evidence="9">
    <location>
        <begin position="204"/>
        <end position="343"/>
    </location>
</feature>
<sequence>MTTTRSAPLPPQRPAGAPSGGPAPRRLWLVPVLTAVLTAVLAVAGAGTARHLANGGYTATGTESARAERLLADRYGLGTPDVVLLARARGGVDAPAARAEGLRLVHRLARSPGVASVHAYWTDGDPVLRSADGRRALVAADLAGADRDAARTAKALVPGLTGRHGPLDVSATGPAQVSVEAVATSHRDLVRAELVAAPVTLLLLVVALRSVVAALVPLMIGGVSVVGTLALLRLLALVTPVSVFAVNLTSALGFGLAVDYGLFLVTRYREELRAGHAVTEAVARTARRAGRTVAVSACAVALSMSALLVLPLPFLRSMACAGMAVALFSAAAATAVVPPVLALLGTRVDRGDPLTLLYGLRRGRAVRPPRPDSPVWRAVARHVTGRPLLCGTACAAVLLLSAWPFAHARFALPDERILPAASQAHRTAREIRQAFATPAERTVTVVLPDTDPVRDRAALAAYGRRVAALPSVARVRPVVPVRAHGAILLVTGPAQPQSPAARALVADVRALPAPGGRRLVTGRAALLADTRSAVGARLPLAGAVVAGTTWLMLFLLTRSVLLPVKALVIGALSMGASFGATVLVFQGGHLRGLVGGFTVTGALDLSMPLLMFAIAFGLAIDYEIFLLSRVREQYLRTGDNRLAVVEGVARTGRLVTTGALAVAVVTGALATSGVTVLKLLGTGLATAVLVDAVLVRGVLVPAYLTVAGRANWWLPAWLARPPGARAGALRGRHRAGRRRPGLVGAPRRGRPSPQIVDASTTKR</sequence>
<feature type="transmembrane region" description="Helical" evidence="8">
    <location>
        <begin position="28"/>
        <end position="47"/>
    </location>
</feature>
<dbReference type="Proteomes" id="UP000638313">
    <property type="component" value="Unassembled WGS sequence"/>
</dbReference>
<keyword evidence="3" id="KW-1003">Cell membrane</keyword>
<evidence type="ECO:0000256" key="6">
    <source>
        <dbReference type="ARBA" id="ARBA00023136"/>
    </source>
</evidence>
<dbReference type="PROSITE" id="PS50156">
    <property type="entry name" value="SSD"/>
    <property type="match status" value="1"/>
</dbReference>
<keyword evidence="6 8" id="KW-0472">Membrane</keyword>
<dbReference type="PANTHER" id="PTHR33406">
    <property type="entry name" value="MEMBRANE PROTEIN MJ1562-RELATED"/>
    <property type="match status" value="1"/>
</dbReference>
<dbReference type="SUPFAM" id="SSF82866">
    <property type="entry name" value="Multidrug efflux transporter AcrB transmembrane domain"/>
    <property type="match status" value="2"/>
</dbReference>
<feature type="transmembrane region" description="Helical" evidence="8">
    <location>
        <begin position="321"/>
        <end position="344"/>
    </location>
</feature>
<dbReference type="PANTHER" id="PTHR33406:SF11">
    <property type="entry name" value="MEMBRANE PROTEIN SCO6666-RELATED"/>
    <property type="match status" value="1"/>
</dbReference>
<comment type="subcellular location">
    <subcellularLocation>
        <location evidence="1">Cell membrane</location>
        <topology evidence="1">Multi-pass membrane protein</topology>
    </subcellularLocation>
</comment>
<feature type="transmembrane region" description="Helical" evidence="8">
    <location>
        <begin position="538"/>
        <end position="557"/>
    </location>
</feature>